<evidence type="ECO:0000313" key="2">
    <source>
        <dbReference type="EMBL" id="EDK38127.1"/>
    </source>
</evidence>
<proteinExistence type="predicted"/>
<keyword evidence="3" id="KW-1185">Reference proteome</keyword>
<dbReference type="VEuPathDB" id="FungiDB:PGUG_02225"/>
<dbReference type="RefSeq" id="XP_001486554.1">
    <property type="nucleotide sequence ID" value="XM_001486504.1"/>
</dbReference>
<dbReference type="Proteomes" id="UP000001997">
    <property type="component" value="Unassembled WGS sequence"/>
</dbReference>
<keyword evidence="1" id="KW-0812">Transmembrane</keyword>
<dbReference type="InParanoid" id="A5DG24"/>
<protein>
    <submittedName>
        <fullName evidence="2">Uncharacterized protein</fullName>
    </submittedName>
</protein>
<dbReference type="GeneID" id="5128006"/>
<dbReference type="EMBL" id="CH408156">
    <property type="protein sequence ID" value="EDK38127.1"/>
    <property type="molecule type" value="Genomic_DNA"/>
</dbReference>
<sequence length="173" mass="19903">MPRSRARRARRVVTPEEAVEVFTPAWQELNTPAWQELNTPPMEEMSMISPTQTRANRVGWRRIGNLIVEVSIVSLQACQQLLPDFIEQELEITEGWWYAAATTALAYTVYVGRYFILSIWRREPIENIVQNGFALLTCLLALWFGYSGYSDSQSLTVYRMVILCQMTLATFVS</sequence>
<dbReference type="AlphaFoldDB" id="A5DG24"/>
<gene>
    <name evidence="2" type="ORF">PGUG_02225</name>
</gene>
<reference evidence="2 3" key="1">
    <citation type="journal article" date="2009" name="Nature">
        <title>Evolution of pathogenicity and sexual reproduction in eight Candida genomes.</title>
        <authorList>
            <person name="Butler G."/>
            <person name="Rasmussen M.D."/>
            <person name="Lin M.F."/>
            <person name="Santos M.A."/>
            <person name="Sakthikumar S."/>
            <person name="Munro C.A."/>
            <person name="Rheinbay E."/>
            <person name="Grabherr M."/>
            <person name="Forche A."/>
            <person name="Reedy J.L."/>
            <person name="Agrafioti I."/>
            <person name="Arnaud M.B."/>
            <person name="Bates S."/>
            <person name="Brown A.J."/>
            <person name="Brunke S."/>
            <person name="Costanzo M.C."/>
            <person name="Fitzpatrick D.A."/>
            <person name="de Groot P.W."/>
            <person name="Harris D."/>
            <person name="Hoyer L.L."/>
            <person name="Hube B."/>
            <person name="Klis F.M."/>
            <person name="Kodira C."/>
            <person name="Lennard N."/>
            <person name="Logue M.E."/>
            <person name="Martin R."/>
            <person name="Neiman A.M."/>
            <person name="Nikolaou E."/>
            <person name="Quail M.A."/>
            <person name="Quinn J."/>
            <person name="Santos M.C."/>
            <person name="Schmitzberger F.F."/>
            <person name="Sherlock G."/>
            <person name="Shah P."/>
            <person name="Silverstein K.A."/>
            <person name="Skrzypek M.S."/>
            <person name="Soll D."/>
            <person name="Staggs R."/>
            <person name="Stansfield I."/>
            <person name="Stumpf M.P."/>
            <person name="Sudbery P.E."/>
            <person name="Srikantha T."/>
            <person name="Zeng Q."/>
            <person name="Berman J."/>
            <person name="Berriman M."/>
            <person name="Heitman J."/>
            <person name="Gow N.A."/>
            <person name="Lorenz M.C."/>
            <person name="Birren B.W."/>
            <person name="Kellis M."/>
            <person name="Cuomo C.A."/>
        </authorList>
    </citation>
    <scope>NUCLEOTIDE SEQUENCE [LARGE SCALE GENOMIC DNA]</scope>
    <source>
        <strain evidence="3">ATCC 6260 / CBS 566 / DSM 6381 / JCM 1539 / NBRC 10279 / NRRL Y-324</strain>
    </source>
</reference>
<feature type="transmembrane region" description="Helical" evidence="1">
    <location>
        <begin position="95"/>
        <end position="116"/>
    </location>
</feature>
<keyword evidence="1" id="KW-0472">Membrane</keyword>
<organism evidence="2 3">
    <name type="scientific">Meyerozyma guilliermondii (strain ATCC 6260 / CBS 566 / DSM 6381 / JCM 1539 / NBRC 10279 / NRRL Y-324)</name>
    <name type="common">Yeast</name>
    <name type="synonym">Candida guilliermondii</name>
    <dbReference type="NCBI Taxonomy" id="294746"/>
    <lineage>
        <taxon>Eukaryota</taxon>
        <taxon>Fungi</taxon>
        <taxon>Dikarya</taxon>
        <taxon>Ascomycota</taxon>
        <taxon>Saccharomycotina</taxon>
        <taxon>Pichiomycetes</taxon>
        <taxon>Debaryomycetaceae</taxon>
        <taxon>Meyerozyma</taxon>
    </lineage>
</organism>
<feature type="transmembrane region" description="Helical" evidence="1">
    <location>
        <begin position="128"/>
        <end position="149"/>
    </location>
</feature>
<accession>A5DG24</accession>
<dbReference type="HOGENOM" id="CLU_1548169_0_0_1"/>
<evidence type="ECO:0000256" key="1">
    <source>
        <dbReference type="SAM" id="Phobius"/>
    </source>
</evidence>
<evidence type="ECO:0000313" key="3">
    <source>
        <dbReference type="Proteomes" id="UP000001997"/>
    </source>
</evidence>
<name>A5DG24_PICGU</name>
<dbReference type="KEGG" id="pgu:PGUG_02225"/>
<keyword evidence="1" id="KW-1133">Transmembrane helix</keyword>